<evidence type="ECO:0000259" key="3">
    <source>
        <dbReference type="Pfam" id="PF03358"/>
    </source>
</evidence>
<dbReference type="GO" id="GO:0016491">
    <property type="term" value="F:oxidoreductase activity"/>
    <property type="evidence" value="ECO:0007669"/>
    <property type="project" value="InterPro"/>
</dbReference>
<dbReference type="InterPro" id="IPR051796">
    <property type="entry name" value="ISF_SsuE-like"/>
</dbReference>
<dbReference type="InterPro" id="IPR029039">
    <property type="entry name" value="Flavoprotein-like_sf"/>
</dbReference>
<dbReference type="PANTHER" id="PTHR43278:SF2">
    <property type="entry name" value="IRON-SULFUR FLAVOPROTEIN"/>
    <property type="match status" value="1"/>
</dbReference>
<dbReference type="EMBL" id="SORI01000006">
    <property type="protein sequence ID" value="TDY61233.1"/>
    <property type="molecule type" value="Genomic_DNA"/>
</dbReference>
<evidence type="ECO:0000256" key="1">
    <source>
        <dbReference type="ARBA" id="ARBA00022630"/>
    </source>
</evidence>
<dbReference type="Gene3D" id="3.40.50.360">
    <property type="match status" value="1"/>
</dbReference>
<gene>
    <name evidence="4" type="ORF">C8D99_10688</name>
</gene>
<dbReference type="RefSeq" id="WP_166670047.1">
    <property type="nucleotide sequence ID" value="NZ_SORI01000006.1"/>
</dbReference>
<evidence type="ECO:0000256" key="2">
    <source>
        <dbReference type="ARBA" id="ARBA00022643"/>
    </source>
</evidence>
<accession>A0A4R8M746</accession>
<keyword evidence="1" id="KW-0285">Flavoprotein</keyword>
<dbReference type="AlphaFoldDB" id="A0A4R8M746"/>
<dbReference type="SUPFAM" id="SSF52218">
    <property type="entry name" value="Flavoproteins"/>
    <property type="match status" value="1"/>
</dbReference>
<proteinExistence type="predicted"/>
<dbReference type="InterPro" id="IPR005025">
    <property type="entry name" value="FMN_Rdtase-like_dom"/>
</dbReference>
<name>A0A4R8M746_9BACT</name>
<dbReference type="PANTHER" id="PTHR43278">
    <property type="entry name" value="NAD(P)H-DEPENDENT FMN-CONTAINING OXIDOREDUCTASE YWQN-RELATED"/>
    <property type="match status" value="1"/>
</dbReference>
<keyword evidence="2" id="KW-0288">FMN</keyword>
<dbReference type="Pfam" id="PF03358">
    <property type="entry name" value="FMN_red"/>
    <property type="match status" value="1"/>
</dbReference>
<dbReference type="Proteomes" id="UP000295066">
    <property type="component" value="Unassembled WGS sequence"/>
</dbReference>
<feature type="domain" description="NADPH-dependent FMN reductase-like" evidence="3">
    <location>
        <begin position="1"/>
        <end position="148"/>
    </location>
</feature>
<organism evidence="4 5">
    <name type="scientific">Aminivibrio pyruvatiphilus</name>
    <dbReference type="NCBI Taxonomy" id="1005740"/>
    <lineage>
        <taxon>Bacteria</taxon>
        <taxon>Thermotogati</taxon>
        <taxon>Synergistota</taxon>
        <taxon>Synergistia</taxon>
        <taxon>Synergistales</taxon>
        <taxon>Aminobacteriaceae</taxon>
        <taxon>Aminivibrio</taxon>
    </lineage>
</organism>
<keyword evidence="5" id="KW-1185">Reference proteome</keyword>
<sequence length="180" mass="19649">MNCLALLGSPRKDGNTARLLASFLEGAASEGHTVRTVRLQEKKILPCTGCDGCKKDGKGTGRCVLTDDMAGLYPAVLEADVIVHAFPVYWWSMPAQTKLFQDRLYALDYALFSGKKMYFLTTYGGEDPNSGPDIVERTFRDVCDFLGMEFRGSLGVCSGSLPVQENTSILEKAFRMGAGI</sequence>
<evidence type="ECO:0000313" key="4">
    <source>
        <dbReference type="EMBL" id="TDY61233.1"/>
    </source>
</evidence>
<evidence type="ECO:0000313" key="5">
    <source>
        <dbReference type="Proteomes" id="UP000295066"/>
    </source>
</evidence>
<reference evidence="4 5" key="1">
    <citation type="submission" date="2019-03" db="EMBL/GenBank/DDBJ databases">
        <title>Genomic Encyclopedia of Type Strains, Phase IV (KMG-IV): sequencing the most valuable type-strain genomes for metagenomic binning, comparative biology and taxonomic classification.</title>
        <authorList>
            <person name="Goeker M."/>
        </authorList>
    </citation>
    <scope>NUCLEOTIDE SEQUENCE [LARGE SCALE GENOMIC DNA]</scope>
    <source>
        <strain evidence="4 5">DSM 25964</strain>
    </source>
</reference>
<comment type="caution">
    <text evidence="4">The sequence shown here is derived from an EMBL/GenBank/DDBJ whole genome shotgun (WGS) entry which is preliminary data.</text>
</comment>
<protein>
    <submittedName>
        <fullName evidence="4">NADPH-dependent FMN reductase</fullName>
    </submittedName>
</protein>